<dbReference type="PROSITE" id="PS51186">
    <property type="entry name" value="GNAT"/>
    <property type="match status" value="1"/>
</dbReference>
<reference evidence="2" key="1">
    <citation type="submission" date="2020-10" db="EMBL/GenBank/DDBJ databases">
        <authorList>
            <person name="Gilroy R."/>
        </authorList>
    </citation>
    <scope>NUCLEOTIDE SEQUENCE</scope>
    <source>
        <strain evidence="2">14508</strain>
    </source>
</reference>
<dbReference type="GO" id="GO:0016747">
    <property type="term" value="F:acyltransferase activity, transferring groups other than amino-acyl groups"/>
    <property type="evidence" value="ECO:0007669"/>
    <property type="project" value="InterPro"/>
</dbReference>
<feature type="domain" description="N-acetyltransferase" evidence="1">
    <location>
        <begin position="20"/>
        <end position="150"/>
    </location>
</feature>
<dbReference type="CDD" id="cd04301">
    <property type="entry name" value="NAT_SF"/>
    <property type="match status" value="1"/>
</dbReference>
<dbReference type="InterPro" id="IPR016181">
    <property type="entry name" value="Acyl_CoA_acyltransferase"/>
</dbReference>
<dbReference type="EMBL" id="DVKI01000068">
    <property type="protein sequence ID" value="HIT17167.1"/>
    <property type="molecule type" value="Genomic_DNA"/>
</dbReference>
<name>A0A9D1G885_9FIRM</name>
<dbReference type="InterPro" id="IPR000182">
    <property type="entry name" value="GNAT_dom"/>
</dbReference>
<dbReference type="Proteomes" id="UP000886893">
    <property type="component" value="Unassembled WGS sequence"/>
</dbReference>
<evidence type="ECO:0000313" key="3">
    <source>
        <dbReference type="Proteomes" id="UP000886893"/>
    </source>
</evidence>
<gene>
    <name evidence="2" type="ORF">IAD04_02155</name>
</gene>
<evidence type="ECO:0000313" key="2">
    <source>
        <dbReference type="EMBL" id="HIT17167.1"/>
    </source>
</evidence>
<dbReference type="SUPFAM" id="SSF55729">
    <property type="entry name" value="Acyl-CoA N-acyltransferases (Nat)"/>
    <property type="match status" value="1"/>
</dbReference>
<protein>
    <submittedName>
        <fullName evidence="2">GNAT family N-acetyltransferase</fullName>
    </submittedName>
</protein>
<reference evidence="2" key="2">
    <citation type="journal article" date="2021" name="PeerJ">
        <title>Extensive microbial diversity within the chicken gut microbiome revealed by metagenomics and culture.</title>
        <authorList>
            <person name="Gilroy R."/>
            <person name="Ravi A."/>
            <person name="Getino M."/>
            <person name="Pursley I."/>
            <person name="Horton D.L."/>
            <person name="Alikhan N.F."/>
            <person name="Baker D."/>
            <person name="Gharbi K."/>
            <person name="Hall N."/>
            <person name="Watson M."/>
            <person name="Adriaenssens E.M."/>
            <person name="Foster-Nyarko E."/>
            <person name="Jarju S."/>
            <person name="Secka A."/>
            <person name="Antonio M."/>
            <person name="Oren A."/>
            <person name="Chaudhuri R.R."/>
            <person name="La Ragione R."/>
            <person name="Hildebrand F."/>
            <person name="Pallen M.J."/>
        </authorList>
    </citation>
    <scope>NUCLEOTIDE SEQUENCE</scope>
    <source>
        <strain evidence="2">14508</strain>
    </source>
</reference>
<comment type="caution">
    <text evidence="2">The sequence shown here is derived from an EMBL/GenBank/DDBJ whole genome shotgun (WGS) entry which is preliminary data.</text>
</comment>
<accession>A0A9D1G885</accession>
<sequence length="150" mass="16865">MDMLVNLYDLKETKEEEKTFQIQRILSPNIYLLEEFIKKYFHPGWASEAKAACYKANPTCFIATMDQKIVGFACYDATAKGFFGPLGVALEKRNQGIAKALVLRTLKAMKEDGYAYAIIGSVGENVIPFYEKVCQAVPIGGEKSVYQRMI</sequence>
<evidence type="ECO:0000259" key="1">
    <source>
        <dbReference type="PROSITE" id="PS51186"/>
    </source>
</evidence>
<dbReference type="AlphaFoldDB" id="A0A9D1G885"/>
<dbReference type="Pfam" id="PF00583">
    <property type="entry name" value="Acetyltransf_1"/>
    <property type="match status" value="1"/>
</dbReference>
<organism evidence="2 3">
    <name type="scientific">Candidatus Caccosoma faecigallinarum</name>
    <dbReference type="NCBI Taxonomy" id="2840720"/>
    <lineage>
        <taxon>Bacteria</taxon>
        <taxon>Bacillati</taxon>
        <taxon>Bacillota</taxon>
        <taxon>Bacillota incertae sedis</taxon>
        <taxon>Candidatus Caccosoma</taxon>
    </lineage>
</organism>
<proteinExistence type="predicted"/>
<dbReference type="Gene3D" id="3.40.630.30">
    <property type="match status" value="1"/>
</dbReference>